<dbReference type="Pfam" id="PF03392">
    <property type="entry name" value="OS-D"/>
    <property type="match status" value="1"/>
</dbReference>
<dbReference type="PANTHER" id="PTHR11257:SF13">
    <property type="entry name" value="GEO07322P1"/>
    <property type="match status" value="1"/>
</dbReference>
<feature type="chain" id="PRO_5013561433" evidence="1">
    <location>
        <begin position="20"/>
        <end position="124"/>
    </location>
</feature>
<evidence type="ECO:0000256" key="1">
    <source>
        <dbReference type="SAM" id="SignalP"/>
    </source>
</evidence>
<accession>A0A2D1A8R9</accession>
<dbReference type="Gene3D" id="1.10.2080.10">
    <property type="entry name" value="Insect odorant-binding protein A10/Ejaculatory bulb-specific protein 3"/>
    <property type="match status" value="1"/>
</dbReference>
<name>A0A2D1A8R9_9ORTH</name>
<dbReference type="SUPFAM" id="SSF100910">
    <property type="entry name" value="Chemosensory protein Csp2"/>
    <property type="match status" value="1"/>
</dbReference>
<evidence type="ECO:0000313" key="2">
    <source>
        <dbReference type="EMBL" id="ATI99849.1"/>
    </source>
</evidence>
<organism evidence="2">
    <name type="scientific">Oedaleus asiaticus</name>
    <dbReference type="NCBI Taxonomy" id="244712"/>
    <lineage>
        <taxon>Eukaryota</taxon>
        <taxon>Metazoa</taxon>
        <taxon>Ecdysozoa</taxon>
        <taxon>Arthropoda</taxon>
        <taxon>Hexapoda</taxon>
        <taxon>Insecta</taxon>
        <taxon>Pterygota</taxon>
        <taxon>Neoptera</taxon>
        <taxon>Polyneoptera</taxon>
        <taxon>Orthoptera</taxon>
        <taxon>Caelifera</taxon>
        <taxon>Acrididea</taxon>
        <taxon>Acridomorpha</taxon>
        <taxon>Acridoidea</taxon>
        <taxon>Acrididae</taxon>
        <taxon>Oedipodinae</taxon>
        <taxon>Oedaleus</taxon>
    </lineage>
</organism>
<protein>
    <submittedName>
        <fullName evidence="2">Chemosensory protein 10</fullName>
    </submittedName>
</protein>
<feature type="signal peptide" evidence="1">
    <location>
        <begin position="1"/>
        <end position="19"/>
    </location>
</feature>
<keyword evidence="1" id="KW-0732">Signal</keyword>
<dbReference type="InterPro" id="IPR036682">
    <property type="entry name" value="OS_D_A10/PebIII_sf"/>
</dbReference>
<dbReference type="PANTHER" id="PTHR11257">
    <property type="entry name" value="CHEMOSENSORY PROTEIN-RELATED"/>
    <property type="match status" value="1"/>
</dbReference>
<sequence>MAAARQLLVLAAVVAAAAAQFGGTDPGSLLADPQALTQVIRCLLASADDGCSLQGRLLKSVLPKLLQTNCAQCSEAQRQDVAGVLRHLVNDRPEDWQRLADKYDPEGTLRRQHGDEWRARGVNL</sequence>
<proteinExistence type="evidence at transcript level"/>
<reference evidence="2" key="1">
    <citation type="submission" date="2016-09" db="EMBL/GenBank/DDBJ databases">
        <title>Identification and expression profiling of chemosensory protein genes in grasshopper, Oedaleus asiaticus.</title>
        <authorList>
            <person name="Zhou Y."/>
            <person name="Pang B."/>
        </authorList>
    </citation>
    <scope>NUCLEOTIDE SEQUENCE</scope>
    <source>
        <tissue evidence="2">Antennae</tissue>
    </source>
</reference>
<dbReference type="EMBL" id="KX905066">
    <property type="protein sequence ID" value="ATI99849.1"/>
    <property type="molecule type" value="mRNA"/>
</dbReference>
<dbReference type="InterPro" id="IPR005055">
    <property type="entry name" value="A10/PebIII"/>
</dbReference>
<gene>
    <name evidence="2" type="primary">CSP10</name>
</gene>
<dbReference type="AlphaFoldDB" id="A0A2D1A8R9"/>